<gene>
    <name evidence="1" type="ORF">ACFSQJ_14175</name>
</gene>
<evidence type="ECO:0000313" key="1">
    <source>
        <dbReference type="EMBL" id="MFD2588089.1"/>
    </source>
</evidence>
<comment type="caution">
    <text evidence="1">The sequence shown here is derived from an EMBL/GenBank/DDBJ whole genome shotgun (WGS) entry which is preliminary data.</text>
</comment>
<dbReference type="EMBL" id="JBHULB010000031">
    <property type="protein sequence ID" value="MFD2588089.1"/>
    <property type="molecule type" value="Genomic_DNA"/>
</dbReference>
<sequence length="216" mass="25072">MGWNITATFIKNVGDIKINIELLESLGFRGFKLIGETDFNIGPEIGETHITKHKDNLIIANADLCWQFAKPEQSLTEKKFLENFPNSEIIQISIGHGLSYCIFQNGQKIRLREAGDEIYQDYGNPLPEEIIVRTQELISKEDLDEMREDLTEEEIQNQIESEVSYETAFELTKRIFGKRYDEFELSEYEMKGLKFVNKAVESERDYGKKAEIQFVQ</sequence>
<organism evidence="1 2">
    <name type="scientific">Croceitalea marina</name>
    <dbReference type="NCBI Taxonomy" id="1775166"/>
    <lineage>
        <taxon>Bacteria</taxon>
        <taxon>Pseudomonadati</taxon>
        <taxon>Bacteroidota</taxon>
        <taxon>Flavobacteriia</taxon>
        <taxon>Flavobacteriales</taxon>
        <taxon>Flavobacteriaceae</taxon>
        <taxon>Croceitalea</taxon>
    </lineage>
</organism>
<accession>A0ABW5MYV9</accession>
<reference evidence="2" key="1">
    <citation type="journal article" date="2019" name="Int. J. Syst. Evol. Microbiol.">
        <title>The Global Catalogue of Microorganisms (GCM) 10K type strain sequencing project: providing services to taxonomists for standard genome sequencing and annotation.</title>
        <authorList>
            <consortium name="The Broad Institute Genomics Platform"/>
            <consortium name="The Broad Institute Genome Sequencing Center for Infectious Disease"/>
            <person name="Wu L."/>
            <person name="Ma J."/>
        </authorList>
    </citation>
    <scope>NUCLEOTIDE SEQUENCE [LARGE SCALE GENOMIC DNA]</scope>
    <source>
        <strain evidence="2">KCTC 52368</strain>
    </source>
</reference>
<evidence type="ECO:0000313" key="2">
    <source>
        <dbReference type="Proteomes" id="UP001597526"/>
    </source>
</evidence>
<proteinExistence type="predicted"/>
<dbReference type="RefSeq" id="WP_377767630.1">
    <property type="nucleotide sequence ID" value="NZ_JBHULB010000031.1"/>
</dbReference>
<protein>
    <submittedName>
        <fullName evidence="1">Uncharacterized protein</fullName>
    </submittedName>
</protein>
<name>A0ABW5MYV9_9FLAO</name>
<keyword evidence="2" id="KW-1185">Reference proteome</keyword>
<dbReference type="Proteomes" id="UP001597526">
    <property type="component" value="Unassembled WGS sequence"/>
</dbReference>